<protein>
    <submittedName>
        <fullName evidence="1">Uncharacterized protein</fullName>
    </submittedName>
</protein>
<proteinExistence type="predicted"/>
<organism evidence="1">
    <name type="scientific">candidate division WOR-3 bacterium</name>
    <dbReference type="NCBI Taxonomy" id="2052148"/>
    <lineage>
        <taxon>Bacteria</taxon>
        <taxon>Bacteria division WOR-3</taxon>
    </lineage>
</organism>
<name>A0A7V4E406_UNCW3</name>
<sequence length="269" mass="30695">MDILLHHKQAFDYAYDFYCLFNASSKMSHHNITADDFGIAPEKIERFKEKVKEFYFNLAKGQECLVRHYDEEDQAVIVVIHGSYKRSVVIWDGQQIRTCFFRPANEDILQFNKNTSVLSIKAPYQKDKVNYINAFSEAILGDESQADRPDRDATYTLEPLQKGTFSFASNEVITSITLLWDKLVMRGVTSPAVVISSSDVLRTLKDDLDGISLSSGDLVHAKFRFKLDIDGKPRKVTFEITPHNVTDLTKKKHADIMSAYLKEQGVKLV</sequence>
<dbReference type="EMBL" id="DTDJ01000020">
    <property type="protein sequence ID" value="HGL17128.1"/>
    <property type="molecule type" value="Genomic_DNA"/>
</dbReference>
<dbReference type="AlphaFoldDB" id="A0A7V4E406"/>
<gene>
    <name evidence="1" type="ORF">ENU66_02165</name>
</gene>
<reference evidence="1" key="1">
    <citation type="journal article" date="2020" name="mSystems">
        <title>Genome- and Community-Level Interaction Insights into Carbon Utilization and Element Cycling Functions of Hydrothermarchaeota in Hydrothermal Sediment.</title>
        <authorList>
            <person name="Zhou Z."/>
            <person name="Liu Y."/>
            <person name="Xu W."/>
            <person name="Pan J."/>
            <person name="Luo Z.H."/>
            <person name="Li M."/>
        </authorList>
    </citation>
    <scope>NUCLEOTIDE SEQUENCE [LARGE SCALE GENOMIC DNA]</scope>
    <source>
        <strain evidence="1">SpSt-69</strain>
    </source>
</reference>
<comment type="caution">
    <text evidence="1">The sequence shown here is derived from an EMBL/GenBank/DDBJ whole genome shotgun (WGS) entry which is preliminary data.</text>
</comment>
<accession>A0A7V4E406</accession>
<evidence type="ECO:0000313" key="1">
    <source>
        <dbReference type="EMBL" id="HGL17128.1"/>
    </source>
</evidence>